<organism evidence="2">
    <name type="scientific">Drosophila persimilis</name>
    <name type="common">Fruit fly</name>
    <dbReference type="NCBI Taxonomy" id="7234"/>
    <lineage>
        <taxon>Eukaryota</taxon>
        <taxon>Metazoa</taxon>
        <taxon>Ecdysozoa</taxon>
        <taxon>Arthropoda</taxon>
        <taxon>Hexapoda</taxon>
        <taxon>Insecta</taxon>
        <taxon>Pterygota</taxon>
        <taxon>Neoptera</taxon>
        <taxon>Endopterygota</taxon>
        <taxon>Diptera</taxon>
        <taxon>Brachycera</taxon>
        <taxon>Muscomorpha</taxon>
        <taxon>Ephydroidea</taxon>
        <taxon>Drosophilidae</taxon>
        <taxon>Drosophila</taxon>
        <taxon>Sophophora</taxon>
    </lineage>
</organism>
<evidence type="ECO:0000313" key="2">
    <source>
        <dbReference type="Proteomes" id="UP000008744"/>
    </source>
</evidence>
<dbReference type="AlphaFoldDB" id="B4IR73"/>
<name>B4IR73_DROPE</name>
<keyword evidence="2" id="KW-1185">Reference proteome</keyword>
<sequence>MKAATAHMLPLPPLPPLPPLMMMVGADTATCNTHQQLSRKFIWSRRAKVMKAGGGWRGGAFE</sequence>
<reference evidence="1 2" key="1">
    <citation type="journal article" date="2007" name="Nature">
        <title>Evolution of genes and genomes on the Drosophila phylogeny.</title>
        <authorList>
            <consortium name="Drosophila 12 Genomes Consortium"/>
            <person name="Clark A.G."/>
            <person name="Eisen M.B."/>
            <person name="Smith D.R."/>
            <person name="Bergman C.M."/>
            <person name="Oliver B."/>
            <person name="Markow T.A."/>
            <person name="Kaufman T.C."/>
            <person name="Kellis M."/>
            <person name="Gelbart W."/>
            <person name="Iyer V.N."/>
            <person name="Pollard D.A."/>
            <person name="Sackton T.B."/>
            <person name="Larracuente A.M."/>
            <person name="Singh N.D."/>
            <person name="Abad J.P."/>
            <person name="Abt D.N."/>
            <person name="Adryan B."/>
            <person name="Aguade M."/>
            <person name="Akashi H."/>
            <person name="Anderson W.W."/>
            <person name="Aquadro C.F."/>
            <person name="Ardell D.H."/>
            <person name="Arguello R."/>
            <person name="Artieri C.G."/>
            <person name="Barbash D.A."/>
            <person name="Barker D."/>
            <person name="Barsanti P."/>
            <person name="Batterham P."/>
            <person name="Batzoglou S."/>
            <person name="Begun D."/>
            <person name="Bhutkar A."/>
            <person name="Blanco E."/>
            <person name="Bosak S.A."/>
            <person name="Bradley R.K."/>
            <person name="Brand A.D."/>
            <person name="Brent M.R."/>
            <person name="Brooks A.N."/>
            <person name="Brown R.H."/>
            <person name="Butlin R.K."/>
            <person name="Caggese C."/>
            <person name="Calvi B.R."/>
            <person name="Bernardo de Carvalho A."/>
            <person name="Caspi A."/>
            <person name="Castrezana S."/>
            <person name="Celniker S.E."/>
            <person name="Chang J.L."/>
            <person name="Chapple C."/>
            <person name="Chatterji S."/>
            <person name="Chinwalla A."/>
            <person name="Civetta A."/>
            <person name="Clifton S.W."/>
            <person name="Comeron J.M."/>
            <person name="Costello J.C."/>
            <person name="Coyne J.A."/>
            <person name="Daub J."/>
            <person name="David R.G."/>
            <person name="Delcher A.L."/>
            <person name="Delehaunty K."/>
            <person name="Do C.B."/>
            <person name="Ebling H."/>
            <person name="Edwards K."/>
            <person name="Eickbush T."/>
            <person name="Evans J.D."/>
            <person name="Filipski A."/>
            <person name="Findeiss S."/>
            <person name="Freyhult E."/>
            <person name="Fulton L."/>
            <person name="Fulton R."/>
            <person name="Garcia A.C."/>
            <person name="Gardiner A."/>
            <person name="Garfield D.A."/>
            <person name="Garvin B.E."/>
            <person name="Gibson G."/>
            <person name="Gilbert D."/>
            <person name="Gnerre S."/>
            <person name="Godfrey J."/>
            <person name="Good R."/>
            <person name="Gotea V."/>
            <person name="Gravely B."/>
            <person name="Greenberg A.J."/>
            <person name="Griffiths-Jones S."/>
            <person name="Gross S."/>
            <person name="Guigo R."/>
            <person name="Gustafson E.A."/>
            <person name="Haerty W."/>
            <person name="Hahn M.W."/>
            <person name="Halligan D.L."/>
            <person name="Halpern A.L."/>
            <person name="Halter G.M."/>
            <person name="Han M.V."/>
            <person name="Heger A."/>
            <person name="Hillier L."/>
            <person name="Hinrichs A.S."/>
            <person name="Holmes I."/>
            <person name="Hoskins R.A."/>
            <person name="Hubisz M.J."/>
            <person name="Hultmark D."/>
            <person name="Huntley M.A."/>
            <person name="Jaffe D.B."/>
            <person name="Jagadeeshan S."/>
            <person name="Jeck W.R."/>
            <person name="Johnson J."/>
            <person name="Jones C.D."/>
            <person name="Jordan W.C."/>
            <person name="Karpen G.H."/>
            <person name="Kataoka E."/>
            <person name="Keightley P.D."/>
            <person name="Kheradpour P."/>
            <person name="Kirkness E.F."/>
            <person name="Koerich L.B."/>
            <person name="Kristiansen K."/>
            <person name="Kudrna D."/>
            <person name="Kulathinal R.J."/>
            <person name="Kumar S."/>
            <person name="Kwok R."/>
            <person name="Lander E."/>
            <person name="Langley C.H."/>
            <person name="Lapoint R."/>
            <person name="Lazzaro B.P."/>
            <person name="Lee S.J."/>
            <person name="Levesque L."/>
            <person name="Li R."/>
            <person name="Lin C.F."/>
            <person name="Lin M.F."/>
            <person name="Lindblad-Toh K."/>
            <person name="Llopart A."/>
            <person name="Long M."/>
            <person name="Low L."/>
            <person name="Lozovsky E."/>
            <person name="Lu J."/>
            <person name="Luo M."/>
            <person name="Machado C.A."/>
            <person name="Makalowski W."/>
            <person name="Marzo M."/>
            <person name="Matsuda M."/>
            <person name="Matzkin L."/>
            <person name="McAllister B."/>
            <person name="McBride C.S."/>
            <person name="McKernan B."/>
            <person name="McKernan K."/>
            <person name="Mendez-Lago M."/>
            <person name="Minx P."/>
            <person name="Mollenhauer M.U."/>
            <person name="Montooth K."/>
            <person name="Mount S.M."/>
            <person name="Mu X."/>
            <person name="Myers E."/>
            <person name="Negre B."/>
            <person name="Newfeld S."/>
            <person name="Nielsen R."/>
            <person name="Noor M.A."/>
            <person name="O'Grady P."/>
            <person name="Pachter L."/>
            <person name="Papaceit M."/>
            <person name="Parisi M.J."/>
            <person name="Parisi M."/>
            <person name="Parts L."/>
            <person name="Pedersen J.S."/>
            <person name="Pesole G."/>
            <person name="Phillippy A.M."/>
            <person name="Ponting C.P."/>
            <person name="Pop M."/>
            <person name="Porcelli D."/>
            <person name="Powell J.R."/>
            <person name="Prohaska S."/>
            <person name="Pruitt K."/>
            <person name="Puig M."/>
            <person name="Quesneville H."/>
            <person name="Ram K.R."/>
            <person name="Rand D."/>
            <person name="Rasmussen M.D."/>
            <person name="Reed L.K."/>
            <person name="Reenan R."/>
            <person name="Reily A."/>
            <person name="Remington K.A."/>
            <person name="Rieger T.T."/>
            <person name="Ritchie M.G."/>
            <person name="Robin C."/>
            <person name="Rogers Y.H."/>
            <person name="Rohde C."/>
            <person name="Rozas J."/>
            <person name="Rubenfield M.J."/>
            <person name="Ruiz A."/>
            <person name="Russo S."/>
            <person name="Salzberg S.L."/>
            <person name="Sanchez-Gracia A."/>
            <person name="Saranga D.J."/>
            <person name="Sato H."/>
            <person name="Schaeffer S.W."/>
            <person name="Schatz M.C."/>
            <person name="Schlenke T."/>
            <person name="Schwartz R."/>
            <person name="Segarra C."/>
            <person name="Singh R.S."/>
            <person name="Sirot L."/>
            <person name="Sirota M."/>
            <person name="Sisneros N.B."/>
            <person name="Smith C.D."/>
            <person name="Smith T.F."/>
            <person name="Spieth J."/>
            <person name="Stage D.E."/>
            <person name="Stark A."/>
            <person name="Stephan W."/>
            <person name="Strausberg R.L."/>
            <person name="Strempel S."/>
            <person name="Sturgill D."/>
            <person name="Sutton G."/>
            <person name="Sutton G.G."/>
            <person name="Tao W."/>
            <person name="Teichmann S."/>
            <person name="Tobari Y.N."/>
            <person name="Tomimura Y."/>
            <person name="Tsolas J.M."/>
            <person name="Valente V.L."/>
            <person name="Venter E."/>
            <person name="Venter J.C."/>
            <person name="Vicario S."/>
            <person name="Vieira F.G."/>
            <person name="Vilella A.J."/>
            <person name="Villasante A."/>
            <person name="Walenz B."/>
            <person name="Wang J."/>
            <person name="Wasserman M."/>
            <person name="Watts T."/>
            <person name="Wilson D."/>
            <person name="Wilson R.K."/>
            <person name="Wing R.A."/>
            <person name="Wolfner M.F."/>
            <person name="Wong A."/>
            <person name="Wong G.K."/>
            <person name="Wu C.I."/>
            <person name="Wu G."/>
            <person name="Yamamoto D."/>
            <person name="Yang H.P."/>
            <person name="Yang S.P."/>
            <person name="Yorke J.A."/>
            <person name="Yoshida K."/>
            <person name="Zdobnov E."/>
            <person name="Zhang P."/>
            <person name="Zhang Y."/>
            <person name="Zimin A.V."/>
            <person name="Baldwin J."/>
            <person name="Abdouelleil A."/>
            <person name="Abdulkadir J."/>
            <person name="Abebe A."/>
            <person name="Abera B."/>
            <person name="Abreu J."/>
            <person name="Acer S.C."/>
            <person name="Aftuck L."/>
            <person name="Alexander A."/>
            <person name="An P."/>
            <person name="Anderson E."/>
            <person name="Anderson S."/>
            <person name="Arachi H."/>
            <person name="Azer M."/>
            <person name="Bachantsang P."/>
            <person name="Barry A."/>
            <person name="Bayul T."/>
            <person name="Berlin A."/>
            <person name="Bessette D."/>
            <person name="Bloom T."/>
            <person name="Blye J."/>
            <person name="Boguslavskiy L."/>
            <person name="Bonnet C."/>
            <person name="Boukhgalter B."/>
            <person name="Bourzgui I."/>
            <person name="Brown A."/>
            <person name="Cahill P."/>
            <person name="Channer S."/>
            <person name="Cheshatsang Y."/>
            <person name="Chuda L."/>
            <person name="Citroen M."/>
            <person name="Collymore A."/>
            <person name="Cooke P."/>
            <person name="Costello M."/>
            <person name="D'Aco K."/>
            <person name="Daza R."/>
            <person name="De Haan G."/>
            <person name="DeGray S."/>
            <person name="DeMaso C."/>
            <person name="Dhargay N."/>
            <person name="Dooley K."/>
            <person name="Dooley E."/>
            <person name="Doricent M."/>
            <person name="Dorje P."/>
            <person name="Dorjee K."/>
            <person name="Dupes A."/>
            <person name="Elong R."/>
            <person name="Falk J."/>
            <person name="Farina A."/>
            <person name="Faro S."/>
            <person name="Ferguson D."/>
            <person name="Fisher S."/>
            <person name="Foley C.D."/>
            <person name="Franke A."/>
            <person name="Friedrich D."/>
            <person name="Gadbois L."/>
            <person name="Gearin G."/>
            <person name="Gearin C.R."/>
            <person name="Giannoukos G."/>
            <person name="Goode T."/>
            <person name="Graham J."/>
            <person name="Grandbois E."/>
            <person name="Grewal S."/>
            <person name="Gyaltsen K."/>
            <person name="Hafez N."/>
            <person name="Hagos B."/>
            <person name="Hall J."/>
            <person name="Henson C."/>
            <person name="Hollinger A."/>
            <person name="Honan T."/>
            <person name="Huard M.D."/>
            <person name="Hughes L."/>
            <person name="Hurhula B."/>
            <person name="Husby M.E."/>
            <person name="Kamat A."/>
            <person name="Kanga B."/>
            <person name="Kashin S."/>
            <person name="Khazanovich D."/>
            <person name="Kisner P."/>
            <person name="Lance K."/>
            <person name="Lara M."/>
            <person name="Lee W."/>
            <person name="Lennon N."/>
            <person name="Letendre F."/>
            <person name="LeVine R."/>
            <person name="Lipovsky A."/>
            <person name="Liu X."/>
            <person name="Liu J."/>
            <person name="Liu S."/>
            <person name="Lokyitsang T."/>
            <person name="Lokyitsang Y."/>
            <person name="Lubonja R."/>
            <person name="Lui A."/>
            <person name="MacDonald P."/>
            <person name="Magnisalis V."/>
            <person name="Maru K."/>
            <person name="Matthews C."/>
            <person name="McCusker W."/>
            <person name="McDonough S."/>
            <person name="Mehta T."/>
            <person name="Meldrim J."/>
            <person name="Meneus L."/>
            <person name="Mihai O."/>
            <person name="Mihalev A."/>
            <person name="Mihova T."/>
            <person name="Mittelman R."/>
            <person name="Mlenga V."/>
            <person name="Montmayeur A."/>
            <person name="Mulrain L."/>
            <person name="Navidi A."/>
            <person name="Naylor J."/>
            <person name="Negash T."/>
            <person name="Nguyen T."/>
            <person name="Nguyen N."/>
            <person name="Nicol R."/>
            <person name="Norbu C."/>
            <person name="Norbu N."/>
            <person name="Novod N."/>
            <person name="O'Neill B."/>
            <person name="Osman S."/>
            <person name="Markiewicz E."/>
            <person name="Oyono O.L."/>
            <person name="Patti C."/>
            <person name="Phunkhang P."/>
            <person name="Pierre F."/>
            <person name="Priest M."/>
            <person name="Raghuraman S."/>
            <person name="Rege F."/>
            <person name="Reyes R."/>
            <person name="Rise C."/>
            <person name="Rogov P."/>
            <person name="Ross K."/>
            <person name="Ryan E."/>
            <person name="Settipalli S."/>
            <person name="Shea T."/>
            <person name="Sherpa N."/>
            <person name="Shi L."/>
            <person name="Shih D."/>
            <person name="Sparrow T."/>
            <person name="Spaulding J."/>
            <person name="Stalker J."/>
            <person name="Stange-Thomann N."/>
            <person name="Stavropoulos S."/>
            <person name="Stone C."/>
            <person name="Strader C."/>
            <person name="Tesfaye S."/>
            <person name="Thomson T."/>
            <person name="Thoulutsang Y."/>
            <person name="Thoulutsang D."/>
            <person name="Topham K."/>
            <person name="Topping I."/>
            <person name="Tsamla T."/>
            <person name="Vassiliev H."/>
            <person name="Vo A."/>
            <person name="Wangchuk T."/>
            <person name="Wangdi T."/>
            <person name="Weiand M."/>
            <person name="Wilkinson J."/>
            <person name="Wilson A."/>
            <person name="Yadav S."/>
            <person name="Young G."/>
            <person name="Yu Q."/>
            <person name="Zembek L."/>
            <person name="Zhong D."/>
            <person name="Zimmer A."/>
            <person name="Zwirko Z."/>
            <person name="Jaffe D.B."/>
            <person name="Alvarez P."/>
            <person name="Brockman W."/>
            <person name="Butler J."/>
            <person name="Chin C."/>
            <person name="Gnerre S."/>
            <person name="Grabherr M."/>
            <person name="Kleber M."/>
            <person name="Mauceli E."/>
            <person name="MacCallum I."/>
        </authorList>
    </citation>
    <scope>NUCLEOTIDE SEQUENCE [LARGE SCALE GENOMIC DNA]</scope>
    <source>
        <strain evidence="2">MSH-3 / Tucson 14011-0111.49</strain>
    </source>
</reference>
<accession>B4IR73</accession>
<dbReference type="HOGENOM" id="CLU_2906443_0_0_1"/>
<proteinExistence type="predicted"/>
<evidence type="ECO:0000313" key="1">
    <source>
        <dbReference type="EMBL" id="EDW32957.1"/>
    </source>
</evidence>
<gene>
    <name evidence="1" type="primary">Dper\GL19997</name>
    <name evidence="1" type="ORF">Dper_GL19997</name>
</gene>
<dbReference type="Proteomes" id="UP000008744">
    <property type="component" value="Unassembled WGS sequence"/>
</dbReference>
<protein>
    <submittedName>
        <fullName evidence="1">GL19997</fullName>
    </submittedName>
</protein>
<dbReference type="EMBL" id="CH691294">
    <property type="protein sequence ID" value="EDW32957.1"/>
    <property type="molecule type" value="Genomic_DNA"/>
</dbReference>